<evidence type="ECO:0000256" key="1">
    <source>
        <dbReference type="ARBA" id="ARBA00004766"/>
    </source>
</evidence>
<evidence type="ECO:0000259" key="16">
    <source>
        <dbReference type="PROSITE" id="PS51671"/>
    </source>
</evidence>
<feature type="binding site" evidence="13">
    <location>
        <position position="73"/>
    </location>
    <ligand>
        <name>substrate</name>
    </ligand>
</feature>
<dbReference type="InterPro" id="IPR054352">
    <property type="entry name" value="ACT_Aspartokinase"/>
</dbReference>
<dbReference type="GO" id="GO:0009089">
    <property type="term" value="P:lysine biosynthetic process via diaminopimelate"/>
    <property type="evidence" value="ECO:0007669"/>
    <property type="project" value="UniProtKB-UniPathway"/>
</dbReference>
<dbReference type="FunFam" id="3.40.1160.10:FF:000002">
    <property type="entry name" value="Aspartokinase"/>
    <property type="match status" value="1"/>
</dbReference>
<dbReference type="PATRIC" id="fig|182217.3.peg.553"/>
<evidence type="ECO:0000256" key="7">
    <source>
        <dbReference type="ARBA" id="ARBA00022737"/>
    </source>
</evidence>
<dbReference type="InterPro" id="IPR002912">
    <property type="entry name" value="ACT_dom"/>
</dbReference>
<gene>
    <name evidence="17" type="ordered locus">HCW_02640</name>
</gene>
<dbReference type="SUPFAM" id="SSF53633">
    <property type="entry name" value="Carbamate kinase-like"/>
    <property type="match status" value="1"/>
</dbReference>
<keyword evidence="6 14" id="KW-0808">Transferase</keyword>
<comment type="similarity">
    <text evidence="4 14">Belongs to the aspartokinase family.</text>
</comment>
<dbReference type="GO" id="GO:0004072">
    <property type="term" value="F:aspartate kinase activity"/>
    <property type="evidence" value="ECO:0007669"/>
    <property type="project" value="UniProtKB-EC"/>
</dbReference>
<comment type="pathway">
    <text evidence="2 15">Amino-acid biosynthesis; L-methionine biosynthesis via de novo pathway; L-homoserine from L-aspartate: step 1/3.</text>
</comment>
<dbReference type="NCBIfam" id="NF005154">
    <property type="entry name" value="PRK06635.1-2"/>
    <property type="match status" value="1"/>
</dbReference>
<evidence type="ECO:0000313" key="17">
    <source>
        <dbReference type="EMBL" id="AFI03809.1"/>
    </source>
</evidence>
<evidence type="ECO:0000256" key="14">
    <source>
        <dbReference type="RuleBase" id="RU003448"/>
    </source>
</evidence>
<comment type="pathway">
    <text evidence="1 15">Amino-acid biosynthesis; L-lysine biosynthesis via DAP pathway; (S)-tetrahydrodipicolinate from L-aspartate: step 1/4.</text>
</comment>
<evidence type="ECO:0000256" key="5">
    <source>
        <dbReference type="ARBA" id="ARBA00022605"/>
    </source>
</evidence>
<dbReference type="KEGG" id="hce:HCW_02640"/>
<evidence type="ECO:0000256" key="3">
    <source>
        <dbReference type="ARBA" id="ARBA00005139"/>
    </source>
</evidence>
<feature type="binding site" evidence="13">
    <location>
        <begin position="6"/>
        <end position="9"/>
    </location>
    <ligand>
        <name>ATP</name>
        <dbReference type="ChEBI" id="CHEBI:30616"/>
    </ligand>
</feature>
<accession>I0ELJ0</accession>
<feature type="binding site" evidence="13">
    <location>
        <position position="183"/>
    </location>
    <ligand>
        <name>ATP</name>
        <dbReference type="ChEBI" id="CHEBI:30616"/>
    </ligand>
</feature>
<dbReference type="EMBL" id="CP003479">
    <property type="protein sequence ID" value="AFI03809.1"/>
    <property type="molecule type" value="Genomic_DNA"/>
</dbReference>
<keyword evidence="18" id="KW-1185">Reference proteome</keyword>
<keyword evidence="10 13" id="KW-0067">ATP-binding</keyword>
<dbReference type="GO" id="GO:0009090">
    <property type="term" value="P:homoserine biosynthetic process"/>
    <property type="evidence" value="ECO:0007669"/>
    <property type="project" value="TreeGrafter"/>
</dbReference>
<dbReference type="PROSITE" id="PS51671">
    <property type="entry name" value="ACT"/>
    <property type="match status" value="2"/>
</dbReference>
<organism evidence="17 18">
    <name type="scientific">Helicobacter cetorum (strain ATCC BAA-429 / MIT 00-7128)</name>
    <dbReference type="NCBI Taxonomy" id="182217"/>
    <lineage>
        <taxon>Bacteria</taxon>
        <taxon>Pseudomonadati</taxon>
        <taxon>Campylobacterota</taxon>
        <taxon>Epsilonproteobacteria</taxon>
        <taxon>Campylobacterales</taxon>
        <taxon>Helicobacteraceae</taxon>
        <taxon>Helicobacter</taxon>
    </lineage>
</organism>
<dbReference type="InterPro" id="IPR041740">
    <property type="entry name" value="AKii-LysC-BS"/>
</dbReference>
<evidence type="ECO:0000313" key="18">
    <source>
        <dbReference type="Proteomes" id="UP000005010"/>
    </source>
</evidence>
<reference evidence="18" key="1">
    <citation type="submission" date="2012-04" db="EMBL/GenBank/DDBJ databases">
        <title>Complete genome sequence of Helicobacter cetorum strain MIT 00-7128.</title>
        <authorList>
            <person name="Kersulyte D."/>
            <person name="Berg D.E."/>
        </authorList>
    </citation>
    <scope>NUCLEOTIDE SEQUENCE [LARGE SCALE GENOMIC DNA]</scope>
    <source>
        <strain evidence="18">MIT 00-7128</strain>
    </source>
</reference>
<evidence type="ECO:0000256" key="10">
    <source>
        <dbReference type="ARBA" id="ARBA00022840"/>
    </source>
</evidence>
<dbReference type="GO" id="GO:0005829">
    <property type="term" value="C:cytosol"/>
    <property type="evidence" value="ECO:0007669"/>
    <property type="project" value="TreeGrafter"/>
</dbReference>
<dbReference type="InterPro" id="IPR036393">
    <property type="entry name" value="AceGlu_kinase-like_sf"/>
</dbReference>
<dbReference type="Pfam" id="PF22468">
    <property type="entry name" value="ACT_9"/>
    <property type="match status" value="1"/>
</dbReference>
<proteinExistence type="inferred from homology"/>
<name>I0ELJ0_HELC0</name>
<dbReference type="PROSITE" id="PS00324">
    <property type="entry name" value="ASPARTOKINASE"/>
    <property type="match status" value="1"/>
</dbReference>
<dbReference type="UniPathway" id="UPA00050">
    <property type="reaction ID" value="UER00461"/>
</dbReference>
<dbReference type="NCBIfam" id="NF005155">
    <property type="entry name" value="PRK06635.1-4"/>
    <property type="match status" value="1"/>
</dbReference>
<dbReference type="GO" id="GO:0005524">
    <property type="term" value="F:ATP binding"/>
    <property type="evidence" value="ECO:0007669"/>
    <property type="project" value="UniProtKB-KW"/>
</dbReference>
<dbReference type="SUPFAM" id="SSF55021">
    <property type="entry name" value="ACT-like"/>
    <property type="match status" value="2"/>
</dbReference>
<dbReference type="InterPro" id="IPR045865">
    <property type="entry name" value="ACT-like_dom_sf"/>
</dbReference>
<keyword evidence="7" id="KW-0677">Repeat</keyword>
<dbReference type="PIRSF" id="PIRSF000726">
    <property type="entry name" value="Asp_kin"/>
    <property type="match status" value="1"/>
</dbReference>
<comment type="catalytic activity">
    <reaction evidence="12 14">
        <text>L-aspartate + ATP = 4-phospho-L-aspartate + ADP</text>
        <dbReference type="Rhea" id="RHEA:23776"/>
        <dbReference type="ChEBI" id="CHEBI:29991"/>
        <dbReference type="ChEBI" id="CHEBI:30616"/>
        <dbReference type="ChEBI" id="CHEBI:57535"/>
        <dbReference type="ChEBI" id="CHEBI:456216"/>
        <dbReference type="EC" id="2.7.2.4"/>
    </reaction>
</comment>
<dbReference type="Gene3D" id="3.30.2130.10">
    <property type="entry name" value="VC0802-like"/>
    <property type="match status" value="1"/>
</dbReference>
<dbReference type="InterPro" id="IPR018042">
    <property type="entry name" value="Aspartate_kinase_CS"/>
</dbReference>
<dbReference type="NCBIfam" id="TIGR00657">
    <property type="entry name" value="asp_kinases"/>
    <property type="match status" value="1"/>
</dbReference>
<feature type="binding site" evidence="13">
    <location>
        <begin position="208"/>
        <end position="209"/>
    </location>
    <ligand>
        <name>ATP</name>
        <dbReference type="ChEBI" id="CHEBI:30616"/>
    </ligand>
</feature>
<dbReference type="PANTHER" id="PTHR21499">
    <property type="entry name" value="ASPARTATE KINASE"/>
    <property type="match status" value="1"/>
</dbReference>
<dbReference type="RefSeq" id="WP_014660681.1">
    <property type="nucleotide sequence ID" value="NC_017737.1"/>
</dbReference>
<dbReference type="InterPro" id="IPR005260">
    <property type="entry name" value="Asp_kin_monofn"/>
</dbReference>
<dbReference type="Proteomes" id="UP000005010">
    <property type="component" value="Chromosome"/>
</dbReference>
<evidence type="ECO:0000256" key="15">
    <source>
        <dbReference type="RuleBase" id="RU004249"/>
    </source>
</evidence>
<evidence type="ECO:0000256" key="6">
    <source>
        <dbReference type="ARBA" id="ARBA00022679"/>
    </source>
</evidence>
<dbReference type="CDD" id="cd04923">
    <property type="entry name" value="ACT_AK-LysC-DapG-like_2"/>
    <property type="match status" value="1"/>
</dbReference>
<evidence type="ECO:0000256" key="8">
    <source>
        <dbReference type="ARBA" id="ARBA00022741"/>
    </source>
</evidence>
<evidence type="ECO:0000256" key="4">
    <source>
        <dbReference type="ARBA" id="ARBA00010122"/>
    </source>
</evidence>
<dbReference type="InterPro" id="IPR001048">
    <property type="entry name" value="Asp/Glu/Uridylate_kinase"/>
</dbReference>
<keyword evidence="8 13" id="KW-0547">Nucleotide-binding</keyword>
<comment type="pathway">
    <text evidence="3 15">Amino-acid biosynthesis; L-threonine biosynthesis; L-threonine from L-aspartate: step 1/5.</text>
</comment>
<dbReference type="Gene3D" id="3.40.1160.10">
    <property type="entry name" value="Acetylglutamate kinase-like"/>
    <property type="match status" value="1"/>
</dbReference>
<evidence type="ECO:0000256" key="2">
    <source>
        <dbReference type="ARBA" id="ARBA00004986"/>
    </source>
</evidence>
<evidence type="ECO:0000256" key="12">
    <source>
        <dbReference type="ARBA" id="ARBA00047872"/>
    </source>
</evidence>
<feature type="domain" description="ACT" evidence="16">
    <location>
        <begin position="267"/>
        <end position="339"/>
    </location>
</feature>
<dbReference type="CDD" id="cd04913">
    <property type="entry name" value="ACT_AKii-LysC-BS-like_1"/>
    <property type="match status" value="1"/>
</dbReference>
<dbReference type="PANTHER" id="PTHR21499:SF3">
    <property type="entry name" value="ASPARTOKINASE"/>
    <property type="match status" value="1"/>
</dbReference>
<feature type="binding site" evidence="13">
    <location>
        <position position="178"/>
    </location>
    <ligand>
        <name>ATP</name>
        <dbReference type="ChEBI" id="CHEBI:30616"/>
    </ligand>
</feature>
<feature type="binding site" evidence="13">
    <location>
        <begin position="172"/>
        <end position="173"/>
    </location>
    <ligand>
        <name>ATP</name>
        <dbReference type="ChEBI" id="CHEBI:30616"/>
    </ligand>
</feature>
<feature type="domain" description="ACT" evidence="16">
    <location>
        <begin position="345"/>
        <end position="405"/>
    </location>
</feature>
<dbReference type="EC" id="2.7.2.4" evidence="14"/>
<dbReference type="CDD" id="cd04261">
    <property type="entry name" value="AAK_AKii-LysC-BS"/>
    <property type="match status" value="1"/>
</dbReference>
<dbReference type="UniPathway" id="UPA00051">
    <property type="reaction ID" value="UER00462"/>
</dbReference>
<dbReference type="eggNOG" id="COG0527">
    <property type="taxonomic scope" value="Bacteria"/>
</dbReference>
<feature type="binding site" evidence="13">
    <location>
        <position position="46"/>
    </location>
    <ligand>
        <name>substrate</name>
    </ligand>
</feature>
<dbReference type="InterPro" id="IPR001341">
    <property type="entry name" value="Asp_kinase"/>
</dbReference>
<keyword evidence="9 14" id="KW-0418">Kinase</keyword>
<dbReference type="NCBIfam" id="TIGR00656">
    <property type="entry name" value="asp_kin_monofn"/>
    <property type="match status" value="1"/>
</dbReference>
<dbReference type="Pfam" id="PF01842">
    <property type="entry name" value="ACT"/>
    <property type="match status" value="1"/>
</dbReference>
<sequence length="405" mass="43876">MLIVQKYGGTSMGSAERIHNVAKRVLESVALNHQVVVVVSAMSGETDKLLEFCKNFSHNPNKREMDRIVSTGEIISSAALCMALERYGSKAISLSGAEAGILTTSHFQNAQIQSINTARLNKLLTEGYVIVVAGFQGASIEHEITTLGRGGSDLSAVALAGALKADLCEIYTDVDGVYTTDPRIEKKAQKITQISYDEMLELASMGAKVLLNRSVELAKKLNVKLVTRSSFNHSEGTLIVAEKDIKENNMEAPVVSGIALDKNQARVSMEGVEDRPGIAAEIFSALAEYRINVDMIVQTIGRDGKTDLDFTIPQTQIEDTKEALEPFLTQTASIDYDENIAKVSVVGVGMKSHSGVASTAFKALAKENINIMMIATSEIKISMLIDIKYAELAVRTLHSVYKLDA</sequence>
<evidence type="ECO:0000256" key="9">
    <source>
        <dbReference type="ARBA" id="ARBA00022777"/>
    </source>
</evidence>
<keyword evidence="11" id="KW-0457">Lysine biosynthesis</keyword>
<evidence type="ECO:0000256" key="13">
    <source>
        <dbReference type="PIRSR" id="PIRSR000726-1"/>
    </source>
</evidence>
<keyword evidence="5 15" id="KW-0028">Amino-acid biosynthesis</keyword>
<dbReference type="FunFam" id="3.30.2130.10:FF:000001">
    <property type="entry name" value="Bifunctional aspartokinase/homoserine dehydrogenase"/>
    <property type="match status" value="1"/>
</dbReference>
<dbReference type="Pfam" id="PF00696">
    <property type="entry name" value="AA_kinase"/>
    <property type="match status" value="1"/>
</dbReference>
<evidence type="ECO:0000256" key="11">
    <source>
        <dbReference type="ARBA" id="ARBA00023154"/>
    </source>
</evidence>
<dbReference type="AlphaFoldDB" id="I0ELJ0"/>
<dbReference type="GO" id="GO:0009088">
    <property type="term" value="P:threonine biosynthetic process"/>
    <property type="evidence" value="ECO:0007669"/>
    <property type="project" value="UniProtKB-UniPathway"/>
</dbReference>
<dbReference type="UniPathway" id="UPA00034">
    <property type="reaction ID" value="UER00015"/>
</dbReference>
<dbReference type="STRING" id="182217.HCW_02640"/>
<dbReference type="HOGENOM" id="CLU_009116_3_2_7"/>
<protein>
    <recommendedName>
        <fullName evidence="14">Aspartokinase</fullName>
        <ecNumber evidence="14">2.7.2.4</ecNumber>
    </recommendedName>
</protein>